<protein>
    <submittedName>
        <fullName evidence="1">Uncharacterized protein</fullName>
    </submittedName>
</protein>
<organism evidence="1 2">
    <name type="scientific">Rotaria socialis</name>
    <dbReference type="NCBI Taxonomy" id="392032"/>
    <lineage>
        <taxon>Eukaryota</taxon>
        <taxon>Metazoa</taxon>
        <taxon>Spiralia</taxon>
        <taxon>Gnathifera</taxon>
        <taxon>Rotifera</taxon>
        <taxon>Eurotatoria</taxon>
        <taxon>Bdelloidea</taxon>
        <taxon>Philodinida</taxon>
        <taxon>Philodinidae</taxon>
        <taxon>Rotaria</taxon>
    </lineage>
</organism>
<dbReference type="Proteomes" id="UP000663865">
    <property type="component" value="Unassembled WGS sequence"/>
</dbReference>
<gene>
    <name evidence="1" type="ORF">KIK155_LOCUS20901</name>
</gene>
<sequence length="153" mass="18328">MGIRYYKKKRAPKYTEKQLQEIPIRACHFYRELLKYDYELVVDAEKYFLLHNASVPTNRGFYSSDRHTTAPDVKFKRTKKFEPKLLQAVTRKTYFNSCIKARLMPFIDSYHTKEKVLFWPDLASSHYDHNVIHYLNDNKVKFVPIECNPQNCP</sequence>
<name>A0A818N4U8_9BILA</name>
<accession>A0A818N4U8</accession>
<evidence type="ECO:0000313" key="1">
    <source>
        <dbReference type="EMBL" id="CAF3600350.1"/>
    </source>
</evidence>
<proteinExistence type="predicted"/>
<evidence type="ECO:0000313" key="2">
    <source>
        <dbReference type="Proteomes" id="UP000663865"/>
    </source>
</evidence>
<dbReference type="EMBL" id="CAJNYV010003699">
    <property type="protein sequence ID" value="CAF3600350.1"/>
    <property type="molecule type" value="Genomic_DNA"/>
</dbReference>
<dbReference type="AlphaFoldDB" id="A0A818N4U8"/>
<reference evidence="1" key="1">
    <citation type="submission" date="2021-02" db="EMBL/GenBank/DDBJ databases">
        <authorList>
            <person name="Nowell W R."/>
        </authorList>
    </citation>
    <scope>NUCLEOTIDE SEQUENCE</scope>
</reference>
<comment type="caution">
    <text evidence="1">The sequence shown here is derived from an EMBL/GenBank/DDBJ whole genome shotgun (WGS) entry which is preliminary data.</text>
</comment>